<feature type="compositionally biased region" description="Gly residues" evidence="1">
    <location>
        <begin position="972"/>
        <end position="986"/>
    </location>
</feature>
<organism evidence="2 3">
    <name type="scientific">Physocladia obscura</name>
    <dbReference type="NCBI Taxonomy" id="109957"/>
    <lineage>
        <taxon>Eukaryota</taxon>
        <taxon>Fungi</taxon>
        <taxon>Fungi incertae sedis</taxon>
        <taxon>Chytridiomycota</taxon>
        <taxon>Chytridiomycota incertae sedis</taxon>
        <taxon>Chytridiomycetes</taxon>
        <taxon>Chytridiales</taxon>
        <taxon>Chytriomycetaceae</taxon>
        <taxon>Physocladia</taxon>
    </lineage>
</organism>
<dbReference type="Gene3D" id="1.10.8.10">
    <property type="entry name" value="DNA helicase RuvA subunit, C-terminal domain"/>
    <property type="match status" value="1"/>
</dbReference>
<reference evidence="2" key="1">
    <citation type="submission" date="2020-05" db="EMBL/GenBank/DDBJ databases">
        <title>Phylogenomic resolution of chytrid fungi.</title>
        <authorList>
            <person name="Stajich J.E."/>
            <person name="Amses K."/>
            <person name="Simmons R."/>
            <person name="Seto K."/>
            <person name="Myers J."/>
            <person name="Bonds A."/>
            <person name="Quandt C.A."/>
            <person name="Barry K."/>
            <person name="Liu P."/>
            <person name="Grigoriev I."/>
            <person name="Longcore J.E."/>
            <person name="James T.Y."/>
        </authorList>
    </citation>
    <scope>NUCLEOTIDE SEQUENCE</scope>
    <source>
        <strain evidence="2">JEL0513</strain>
    </source>
</reference>
<accession>A0AAD5XE63</accession>
<feature type="region of interest" description="Disordered" evidence="1">
    <location>
        <begin position="916"/>
        <end position="991"/>
    </location>
</feature>
<dbReference type="InterPro" id="IPR052586">
    <property type="entry name" value="ASCC2"/>
</dbReference>
<comment type="caution">
    <text evidence="2">The sequence shown here is derived from an EMBL/GenBank/DDBJ whole genome shotgun (WGS) entry which is preliminary data.</text>
</comment>
<feature type="compositionally biased region" description="Polar residues" evidence="1">
    <location>
        <begin position="24"/>
        <end position="33"/>
    </location>
</feature>
<evidence type="ECO:0000313" key="3">
    <source>
        <dbReference type="Proteomes" id="UP001211907"/>
    </source>
</evidence>
<dbReference type="GO" id="GO:0043130">
    <property type="term" value="F:ubiquitin binding"/>
    <property type="evidence" value="ECO:0007669"/>
    <property type="project" value="TreeGrafter"/>
</dbReference>
<proteinExistence type="predicted"/>
<gene>
    <name evidence="2" type="ORF">HK100_011434</name>
</gene>
<name>A0AAD5XE63_9FUNG</name>
<evidence type="ECO:0000256" key="1">
    <source>
        <dbReference type="SAM" id="MobiDB-lite"/>
    </source>
</evidence>
<feature type="region of interest" description="Disordered" evidence="1">
    <location>
        <begin position="685"/>
        <end position="713"/>
    </location>
</feature>
<dbReference type="PANTHER" id="PTHR21494">
    <property type="entry name" value="ACTIVATING SIGNAL COINTEGRATOR 1 COMPLEX SUBUNIT 2 ASC-1 COMPLEX SUBUNIT P100"/>
    <property type="match status" value="1"/>
</dbReference>
<feature type="compositionally biased region" description="Low complexity" evidence="1">
    <location>
        <begin position="685"/>
        <end position="698"/>
    </location>
</feature>
<dbReference type="PANTHER" id="PTHR21494:SF0">
    <property type="entry name" value="ACTIVATING SIGNAL COINTEGRATOR 1 COMPLEX SUBUNIT 2"/>
    <property type="match status" value="1"/>
</dbReference>
<feature type="region of interest" description="Disordered" evidence="1">
    <location>
        <begin position="19"/>
        <end position="54"/>
    </location>
</feature>
<feature type="region of interest" description="Disordered" evidence="1">
    <location>
        <begin position="268"/>
        <end position="314"/>
    </location>
</feature>
<feature type="region of interest" description="Disordered" evidence="1">
    <location>
        <begin position="121"/>
        <end position="160"/>
    </location>
</feature>
<dbReference type="InterPro" id="IPR009060">
    <property type="entry name" value="UBA-like_sf"/>
</dbReference>
<dbReference type="Proteomes" id="UP001211907">
    <property type="component" value="Unassembled WGS sequence"/>
</dbReference>
<dbReference type="SUPFAM" id="SSF46934">
    <property type="entry name" value="UBA-like"/>
    <property type="match status" value="1"/>
</dbReference>
<dbReference type="InterPro" id="IPR016181">
    <property type="entry name" value="Acyl_CoA_acyltransferase"/>
</dbReference>
<dbReference type="SUPFAM" id="SSF55729">
    <property type="entry name" value="Acyl-CoA N-acyltransferases (Nat)"/>
    <property type="match status" value="1"/>
</dbReference>
<feature type="compositionally biased region" description="Low complexity" evidence="1">
    <location>
        <begin position="290"/>
        <end position="304"/>
    </location>
</feature>
<sequence>MTSEFLLTYIPFANTNNKSRELQRTNIEPQNPGENGDNGKNESATTSIDNTDTSPDITVALSIKEHGLFIQLLTNDIESLLRVKDDEAFVAAANEKLFVQWLANYVDAQLALMLPRNETTAQSVEQQQQQQHNSTGISVDSSDKIGSGIDDDESGSHAIPQPLVRKEARLRHRVFNAIVRLSIAEPDSIALPLLLGICRVYGPSNLPQVGVIFDRVDRNGRDTKNGVNNQNYTGGSNGRLYREIADARAFFVGMVRTIQKRIEKSANVSSKFGGGSNSGKGKGKGKAVESTSSSSSLTTAITGTDNDDDNLETKKKDSKNLQDLRLLIDALQSFDALILASSVTKKSLSDSFANSIEFIHALIGCYEIANILCSSKSRVLDPNETPTASLTFLNNPLDSHTQTEAALIAVDDPLFVAECRNLKIATLAVLDTVLTVSFFNPLGIEITAGTSMERITQPPRLTGDGNILEEELDAAAATARAAARAADVVKTADRLCDLLLVLLEASPIDEPAVFLVASAPLLVDLEVETGVSERLKGVKNAVVEAAVAAGGGLEDGNDARVEFLVVSLQQMLAFSGNAGARLKRVEERIIRAAAVSERLAAAFGNKKVNRKERKIRTAGFAVDEMVPVTDEDYINRTILISQVHDLFPDLGEGFIELLTMKILEDDLPDVVKKLDRNLARSALPSTTTTTAIRRTATAKSKKSSNHAADDGSEAWPTLAQDSVLASRKNVFDNDEFDVFANKKIDAKKVIWGKKDKSEDVLSSSDAASKQAIMSLHSKTVAEDLEIERLLRADTEASQIYDDEYDDTYDSIDIKLAGTVELHMLDESENSVDAGRVRRVHASTSNGGSVSDAIEAELFAIAARPEKDVLEVKARRSVARQRLKAKLGWGDEQIEGWYKMYLRDPRQQKKLEEKFAWRGNKGGDVSFDQRESDQEEDGDVEQEQEKPQNGNGGGQTTANNNSRIMEPSHIRGGRGGGRGGRGGGRGGKVNHKNQHAKKMAQNMNGLQKGSEMTVVQVPFDPDTITKALSIIASNSAHAVAPPALLSQLLFYGVTQTKSASARVLLQCNNDFGIDSEAAGFILLDGMDTPLLGCLVWFRDGAGCSLCTLPESPEHDATTGCRQHSFVADSFKQMYSFARDNIDGFKNNERIMFRFIAGQYIPVLQKRFVSEIREGMHKLLKHVQHDDIGAVEVKQPNAKWHIGDDEFIMDLPNLTDVDTIIRNNKYEYPAQYVSAILDDPVLQPMARIIRHVATGNAVSWCLVHKNLSLGVLWTMPAFRGRGIAKVCVAAVTDAVWTFLAGDRVAGSRVPAITSVGKTVGPHAYTLPNNTMSLKMFAGLGYRVVDGEEVDWAIVQEGKS</sequence>
<dbReference type="Gene3D" id="3.40.630.30">
    <property type="match status" value="1"/>
</dbReference>
<protein>
    <submittedName>
        <fullName evidence="2">Uncharacterized protein</fullName>
    </submittedName>
</protein>
<keyword evidence="3" id="KW-1185">Reference proteome</keyword>
<evidence type="ECO:0000313" key="2">
    <source>
        <dbReference type="EMBL" id="KAJ3123929.1"/>
    </source>
</evidence>
<feature type="compositionally biased region" description="Low complexity" evidence="1">
    <location>
        <begin position="126"/>
        <end position="148"/>
    </location>
</feature>
<dbReference type="EMBL" id="JADGJH010000706">
    <property type="protein sequence ID" value="KAJ3123929.1"/>
    <property type="molecule type" value="Genomic_DNA"/>
</dbReference>
<feature type="compositionally biased region" description="Acidic residues" evidence="1">
    <location>
        <begin position="932"/>
        <end position="941"/>
    </location>
</feature>
<feature type="compositionally biased region" description="Polar residues" evidence="1">
    <location>
        <begin position="41"/>
        <end position="54"/>
    </location>
</feature>